<reference evidence="1" key="1">
    <citation type="submission" date="2019-03" db="EMBL/GenBank/DDBJ databases">
        <title>Single cell metagenomics reveals metabolic interactions within the superorganism composed of flagellate Streblomastix strix and complex community of Bacteroidetes bacteria on its surface.</title>
        <authorList>
            <person name="Treitli S.C."/>
            <person name="Kolisko M."/>
            <person name="Husnik F."/>
            <person name="Keeling P."/>
            <person name="Hampl V."/>
        </authorList>
    </citation>
    <scope>NUCLEOTIDE SEQUENCE</scope>
    <source>
        <strain evidence="1">STM</strain>
    </source>
</reference>
<gene>
    <name evidence="1" type="ORF">EZS27_042650</name>
</gene>
<organism evidence="1">
    <name type="scientific">termite gut metagenome</name>
    <dbReference type="NCBI Taxonomy" id="433724"/>
    <lineage>
        <taxon>unclassified sequences</taxon>
        <taxon>metagenomes</taxon>
        <taxon>organismal metagenomes</taxon>
    </lineage>
</organism>
<proteinExistence type="predicted"/>
<name>A0A5J4P894_9ZZZZ</name>
<accession>A0A5J4P894</accession>
<sequence length="63" mass="7847">EESSTNGYLLRHIAVLRISKNAWRMCWRILEENTTLYFRHYLYQRRNKHKPVLSRFQRGFFSK</sequence>
<dbReference type="EMBL" id="SNRY01010491">
    <property type="protein sequence ID" value="KAA6305697.1"/>
    <property type="molecule type" value="Genomic_DNA"/>
</dbReference>
<feature type="non-terminal residue" evidence="1">
    <location>
        <position position="1"/>
    </location>
</feature>
<comment type="caution">
    <text evidence="1">The sequence shown here is derived from an EMBL/GenBank/DDBJ whole genome shotgun (WGS) entry which is preliminary data.</text>
</comment>
<protein>
    <submittedName>
        <fullName evidence="1">Uncharacterized protein</fullName>
    </submittedName>
</protein>
<dbReference type="AlphaFoldDB" id="A0A5J4P894"/>
<evidence type="ECO:0000313" key="1">
    <source>
        <dbReference type="EMBL" id="KAA6305697.1"/>
    </source>
</evidence>